<accession>A0A7C8K1Y8</accession>
<dbReference type="Proteomes" id="UP000297595">
    <property type="component" value="Unassembled WGS sequence"/>
</dbReference>
<evidence type="ECO:0000313" key="3">
    <source>
        <dbReference type="Proteomes" id="UP000297595"/>
    </source>
</evidence>
<organism evidence="2 3">
    <name type="scientific">Orbilia oligospora</name>
    <name type="common">Nematode-trapping fungus</name>
    <name type="synonym">Arthrobotrys oligospora</name>
    <dbReference type="NCBI Taxonomy" id="2813651"/>
    <lineage>
        <taxon>Eukaryota</taxon>
        <taxon>Fungi</taxon>
        <taxon>Dikarya</taxon>
        <taxon>Ascomycota</taxon>
        <taxon>Pezizomycotina</taxon>
        <taxon>Orbiliomycetes</taxon>
        <taxon>Orbiliales</taxon>
        <taxon>Orbiliaceae</taxon>
        <taxon>Orbilia</taxon>
    </lineage>
</organism>
<dbReference type="AlphaFoldDB" id="A0A7C8K1Y8"/>
<name>A0A7C8K1Y8_ORBOL</name>
<reference evidence="2 3" key="1">
    <citation type="submission" date="2019-03" db="EMBL/GenBank/DDBJ databases">
        <title>Nematode-trapping fungi genome.</title>
        <authorList>
            <person name="Vidal-Diez De Ulzurrun G."/>
        </authorList>
    </citation>
    <scope>NUCLEOTIDE SEQUENCE [LARGE SCALE GENOMIC DNA]</scope>
    <source>
        <strain evidence="2 3">TWF154</strain>
    </source>
</reference>
<feature type="region of interest" description="Disordered" evidence="1">
    <location>
        <begin position="65"/>
        <end position="107"/>
    </location>
</feature>
<sequence>MRDYSAMIITGSLATEEAPALWLISQPNMNMTFNFIIQYEFEMHAHPINEMSTIAVKSLEISGKRKGGPVRKAIGMQKRQPSFSLTSESRSTGSSEFELRYSGPKRA</sequence>
<evidence type="ECO:0000313" key="2">
    <source>
        <dbReference type="EMBL" id="TGJ63677.1"/>
    </source>
</evidence>
<feature type="compositionally biased region" description="Low complexity" evidence="1">
    <location>
        <begin position="82"/>
        <end position="96"/>
    </location>
</feature>
<gene>
    <name evidence="2" type="ORF">EYR41_011574</name>
</gene>
<proteinExistence type="predicted"/>
<evidence type="ECO:0000256" key="1">
    <source>
        <dbReference type="SAM" id="MobiDB-lite"/>
    </source>
</evidence>
<dbReference type="EMBL" id="SOZJ01000008">
    <property type="protein sequence ID" value="TGJ63677.1"/>
    <property type="molecule type" value="Genomic_DNA"/>
</dbReference>
<comment type="caution">
    <text evidence="2">The sequence shown here is derived from an EMBL/GenBank/DDBJ whole genome shotgun (WGS) entry which is preliminary data.</text>
</comment>
<protein>
    <submittedName>
        <fullName evidence="2">Uncharacterized protein</fullName>
    </submittedName>
</protein>